<gene>
    <name evidence="1" type="ORF">ACFSQ0_11825</name>
</gene>
<sequence length="83" mass="9322">MQIGASVIGGCPYKDKNPQEYSKQIFDLAEKYDIPVDFHLDFDLNPKNSSIPILVQETFNLNCEVRVGIGHVTNLSAKQPQSR</sequence>
<accession>A0ABW5SHM2</accession>
<proteinExistence type="predicted"/>
<protein>
    <recommendedName>
        <fullName evidence="3">Amidohydrolase-related domain-containing protein</fullName>
    </recommendedName>
</protein>
<dbReference type="SUPFAM" id="SSF51556">
    <property type="entry name" value="Metallo-dependent hydrolases"/>
    <property type="match status" value="1"/>
</dbReference>
<dbReference type="EMBL" id="JBHULZ010000041">
    <property type="protein sequence ID" value="MFD2698683.1"/>
    <property type="molecule type" value="Genomic_DNA"/>
</dbReference>
<evidence type="ECO:0008006" key="3">
    <source>
        <dbReference type="Google" id="ProtNLM"/>
    </source>
</evidence>
<comment type="caution">
    <text evidence="1">The sequence shown here is derived from an EMBL/GenBank/DDBJ whole genome shotgun (WGS) entry which is preliminary data.</text>
</comment>
<evidence type="ECO:0000313" key="1">
    <source>
        <dbReference type="EMBL" id="MFD2698683.1"/>
    </source>
</evidence>
<dbReference type="InterPro" id="IPR032466">
    <property type="entry name" value="Metal_Hydrolase"/>
</dbReference>
<organism evidence="1 2">
    <name type="scientific">Mesonia sediminis</name>
    <dbReference type="NCBI Taxonomy" id="1703946"/>
    <lineage>
        <taxon>Bacteria</taxon>
        <taxon>Pseudomonadati</taxon>
        <taxon>Bacteroidota</taxon>
        <taxon>Flavobacteriia</taxon>
        <taxon>Flavobacteriales</taxon>
        <taxon>Flavobacteriaceae</taxon>
        <taxon>Mesonia</taxon>
    </lineage>
</organism>
<name>A0ABW5SHM2_9FLAO</name>
<reference evidence="2" key="1">
    <citation type="journal article" date="2019" name="Int. J. Syst. Evol. Microbiol.">
        <title>The Global Catalogue of Microorganisms (GCM) 10K type strain sequencing project: providing services to taxonomists for standard genome sequencing and annotation.</title>
        <authorList>
            <consortium name="The Broad Institute Genomics Platform"/>
            <consortium name="The Broad Institute Genome Sequencing Center for Infectious Disease"/>
            <person name="Wu L."/>
            <person name="Ma J."/>
        </authorList>
    </citation>
    <scope>NUCLEOTIDE SEQUENCE [LARGE SCALE GENOMIC DNA]</scope>
    <source>
        <strain evidence="2">KCTC 42255</strain>
    </source>
</reference>
<evidence type="ECO:0000313" key="2">
    <source>
        <dbReference type="Proteomes" id="UP001597357"/>
    </source>
</evidence>
<dbReference type="RefSeq" id="WP_379048518.1">
    <property type="nucleotide sequence ID" value="NZ_JBHULZ010000041.1"/>
</dbReference>
<dbReference type="Gene3D" id="3.20.20.140">
    <property type="entry name" value="Metal-dependent hydrolases"/>
    <property type="match status" value="1"/>
</dbReference>
<keyword evidence="2" id="KW-1185">Reference proteome</keyword>
<dbReference type="Proteomes" id="UP001597357">
    <property type="component" value="Unassembled WGS sequence"/>
</dbReference>